<comment type="caution">
    <text evidence="2">The sequence shown here is derived from an EMBL/GenBank/DDBJ whole genome shotgun (WGS) entry which is preliminary data.</text>
</comment>
<feature type="transmembrane region" description="Helical" evidence="1">
    <location>
        <begin position="47"/>
        <end position="66"/>
    </location>
</feature>
<protein>
    <submittedName>
        <fullName evidence="2">Uncharacterized protein</fullName>
    </submittedName>
</protein>
<dbReference type="Proteomes" id="UP001500655">
    <property type="component" value="Unassembled WGS sequence"/>
</dbReference>
<proteinExistence type="predicted"/>
<feature type="transmembrane region" description="Helical" evidence="1">
    <location>
        <begin position="21"/>
        <end position="41"/>
    </location>
</feature>
<accession>A0ABP4W5V7</accession>
<evidence type="ECO:0000313" key="3">
    <source>
        <dbReference type="Proteomes" id="UP001500655"/>
    </source>
</evidence>
<dbReference type="EMBL" id="BAAALS010000007">
    <property type="protein sequence ID" value="GAA1747784.1"/>
    <property type="molecule type" value="Genomic_DNA"/>
</dbReference>
<organism evidence="2 3">
    <name type="scientific">Luedemannella helvata</name>
    <dbReference type="NCBI Taxonomy" id="349315"/>
    <lineage>
        <taxon>Bacteria</taxon>
        <taxon>Bacillati</taxon>
        <taxon>Actinomycetota</taxon>
        <taxon>Actinomycetes</taxon>
        <taxon>Micromonosporales</taxon>
        <taxon>Micromonosporaceae</taxon>
        <taxon>Luedemannella</taxon>
    </lineage>
</organism>
<keyword evidence="1" id="KW-0812">Transmembrane</keyword>
<name>A0ABP4W5V7_9ACTN</name>
<dbReference type="RefSeq" id="WP_344078969.1">
    <property type="nucleotide sequence ID" value="NZ_BAAALS010000007.1"/>
</dbReference>
<keyword evidence="1" id="KW-0472">Membrane</keyword>
<reference evidence="3" key="1">
    <citation type="journal article" date="2019" name="Int. J. Syst. Evol. Microbiol.">
        <title>The Global Catalogue of Microorganisms (GCM) 10K type strain sequencing project: providing services to taxonomists for standard genome sequencing and annotation.</title>
        <authorList>
            <consortium name="The Broad Institute Genomics Platform"/>
            <consortium name="The Broad Institute Genome Sequencing Center for Infectious Disease"/>
            <person name="Wu L."/>
            <person name="Ma J."/>
        </authorList>
    </citation>
    <scope>NUCLEOTIDE SEQUENCE [LARGE SCALE GENOMIC DNA]</scope>
    <source>
        <strain evidence="3">JCM 13249</strain>
    </source>
</reference>
<keyword evidence="1" id="KW-1133">Transmembrane helix</keyword>
<sequence>MTDPYRITEAPVAAPKKPGGVLRPLLWLVLFVSAAANVVLSTATDNLWISSAFGLVAATCAIVLIVHHRRNRARES</sequence>
<evidence type="ECO:0000256" key="1">
    <source>
        <dbReference type="SAM" id="Phobius"/>
    </source>
</evidence>
<keyword evidence="3" id="KW-1185">Reference proteome</keyword>
<evidence type="ECO:0000313" key="2">
    <source>
        <dbReference type="EMBL" id="GAA1747784.1"/>
    </source>
</evidence>
<gene>
    <name evidence="2" type="ORF">GCM10009681_18690</name>
</gene>